<keyword evidence="1" id="KW-0229">DNA integration</keyword>
<comment type="caution">
    <text evidence="6">The sequence shown here is derived from an EMBL/GenBank/DDBJ whole genome shotgun (WGS) entry which is preliminary data.</text>
</comment>
<dbReference type="InterPro" id="IPR050639">
    <property type="entry name" value="SSR_resolvase"/>
</dbReference>
<dbReference type="SMART" id="SM00857">
    <property type="entry name" value="Resolvase"/>
    <property type="match status" value="1"/>
</dbReference>
<dbReference type="Pfam" id="PF00239">
    <property type="entry name" value="Resolvase"/>
    <property type="match status" value="1"/>
</dbReference>
<keyword evidence="7" id="KW-1185">Reference proteome</keyword>
<evidence type="ECO:0000313" key="7">
    <source>
        <dbReference type="Proteomes" id="UP001059610"/>
    </source>
</evidence>
<keyword evidence="2" id="KW-0238">DNA-binding</keyword>
<dbReference type="EMBL" id="BRLJ01000008">
    <property type="protein sequence ID" value="GKX64052.1"/>
    <property type="molecule type" value="Genomic_DNA"/>
</dbReference>
<dbReference type="InterPro" id="IPR006118">
    <property type="entry name" value="Recombinase_CS"/>
</dbReference>
<dbReference type="PANTHER" id="PTHR30461:SF25">
    <property type="entry name" value="RESOLVASE-RELATED"/>
    <property type="match status" value="1"/>
</dbReference>
<dbReference type="Proteomes" id="UP001059610">
    <property type="component" value="Unassembled WGS sequence"/>
</dbReference>
<evidence type="ECO:0000256" key="4">
    <source>
        <dbReference type="PROSITE-ProRule" id="PRU10137"/>
    </source>
</evidence>
<feature type="domain" description="Resolvase/invertase-type recombinase catalytic" evidence="5">
    <location>
        <begin position="1"/>
        <end position="150"/>
    </location>
</feature>
<dbReference type="SUPFAM" id="SSF53041">
    <property type="entry name" value="Resolvase-like"/>
    <property type="match status" value="1"/>
</dbReference>
<dbReference type="RefSeq" id="WP_261822192.1">
    <property type="nucleotide sequence ID" value="NZ_BRLJ01000008.1"/>
</dbReference>
<organism evidence="6 7">
    <name type="scientific">Pragia fontium</name>
    <dbReference type="NCBI Taxonomy" id="82985"/>
    <lineage>
        <taxon>Bacteria</taxon>
        <taxon>Pseudomonadati</taxon>
        <taxon>Pseudomonadota</taxon>
        <taxon>Gammaproteobacteria</taxon>
        <taxon>Enterobacterales</taxon>
        <taxon>Budviciaceae</taxon>
        <taxon>Pragia</taxon>
    </lineage>
</organism>
<sequence>MFRCYLRASTTEQDAERAKAILEDFISDSPVEWYIENYSGTMLNRPILNKLLEDALPNDVLLVESVDRLSRLSLDDWEMLKSKINDKKLRLVVLDMPTTHQQVTKKGIESEIMYVINNMLIDLMATMARLDQQKRVERIRQGQERAKAQGKRIGGKGINQDLHARIKKHLQENRLKVEEIAKFEGCGVATVYRIKNLIKNIQIKNEIPL</sequence>
<name>A0ABQ5LKB3_9GAMM</name>
<dbReference type="PANTHER" id="PTHR30461">
    <property type="entry name" value="DNA-INVERTASE FROM LAMBDOID PROPHAGE"/>
    <property type="match status" value="1"/>
</dbReference>
<evidence type="ECO:0000313" key="6">
    <source>
        <dbReference type="EMBL" id="GKX64052.1"/>
    </source>
</evidence>
<dbReference type="InterPro" id="IPR006119">
    <property type="entry name" value="Resolv_N"/>
</dbReference>
<dbReference type="InterPro" id="IPR036162">
    <property type="entry name" value="Resolvase-like_N_sf"/>
</dbReference>
<protein>
    <submittedName>
        <fullName evidence="6">Resolvase</fullName>
    </submittedName>
</protein>
<evidence type="ECO:0000256" key="3">
    <source>
        <dbReference type="ARBA" id="ARBA00023172"/>
    </source>
</evidence>
<dbReference type="Gene3D" id="3.40.50.1390">
    <property type="entry name" value="Resolvase, N-terminal catalytic domain"/>
    <property type="match status" value="1"/>
</dbReference>
<evidence type="ECO:0000256" key="2">
    <source>
        <dbReference type="ARBA" id="ARBA00023125"/>
    </source>
</evidence>
<evidence type="ECO:0000256" key="1">
    <source>
        <dbReference type="ARBA" id="ARBA00022908"/>
    </source>
</evidence>
<proteinExistence type="predicted"/>
<evidence type="ECO:0000259" key="5">
    <source>
        <dbReference type="PROSITE" id="PS51736"/>
    </source>
</evidence>
<feature type="active site" description="O-(5'-phospho-DNA)-serine intermediate" evidence="4">
    <location>
        <position position="9"/>
    </location>
</feature>
<dbReference type="PROSITE" id="PS00397">
    <property type="entry name" value="RECOMBINASES_1"/>
    <property type="match status" value="1"/>
</dbReference>
<gene>
    <name evidence="6" type="ORF">SOASR032_26210</name>
</gene>
<dbReference type="PROSITE" id="PS51736">
    <property type="entry name" value="RECOMBINASES_3"/>
    <property type="match status" value="1"/>
</dbReference>
<keyword evidence="3" id="KW-0233">DNA recombination</keyword>
<accession>A0ABQ5LKB3</accession>
<reference evidence="6" key="1">
    <citation type="submission" date="2022-06" db="EMBL/GenBank/DDBJ databases">
        <title>Draft genome sequences of Pragia fontium str. JCM24417.</title>
        <authorList>
            <person name="Wakabayashi Y."/>
            <person name="Kojima K."/>
        </authorList>
    </citation>
    <scope>NUCLEOTIDE SEQUENCE</scope>
    <source>
        <strain evidence="6">JCM 24417</strain>
    </source>
</reference>